<dbReference type="RefSeq" id="WP_091845957.1">
    <property type="nucleotide sequence ID" value="NZ_FOCM01000006.1"/>
</dbReference>
<reference evidence="3" key="1">
    <citation type="submission" date="2016-10" db="EMBL/GenBank/DDBJ databases">
        <authorList>
            <person name="Varghese N."/>
            <person name="Submissions S."/>
        </authorList>
    </citation>
    <scope>NUCLEOTIDE SEQUENCE [LARGE SCALE GENOMIC DNA]</scope>
    <source>
        <strain evidence="3">DSM 26893</strain>
    </source>
</reference>
<dbReference type="SUPFAM" id="SSF56601">
    <property type="entry name" value="beta-lactamase/transpeptidase-like"/>
    <property type="match status" value="1"/>
</dbReference>
<evidence type="ECO:0000313" key="3">
    <source>
        <dbReference type="Proteomes" id="UP000199372"/>
    </source>
</evidence>
<dbReference type="PROSITE" id="PS51318">
    <property type="entry name" value="TAT"/>
    <property type="match status" value="1"/>
</dbReference>
<organism evidence="2 3">
    <name type="scientific">Palleronia pelagia</name>
    <dbReference type="NCBI Taxonomy" id="387096"/>
    <lineage>
        <taxon>Bacteria</taxon>
        <taxon>Pseudomonadati</taxon>
        <taxon>Pseudomonadota</taxon>
        <taxon>Alphaproteobacteria</taxon>
        <taxon>Rhodobacterales</taxon>
        <taxon>Roseobacteraceae</taxon>
        <taxon>Palleronia</taxon>
    </lineage>
</organism>
<evidence type="ECO:0000313" key="2">
    <source>
        <dbReference type="EMBL" id="SEN76181.1"/>
    </source>
</evidence>
<evidence type="ECO:0000259" key="1">
    <source>
        <dbReference type="Pfam" id="PF00144"/>
    </source>
</evidence>
<dbReference type="Pfam" id="PF00144">
    <property type="entry name" value="Beta-lactamase"/>
    <property type="match status" value="1"/>
</dbReference>
<dbReference type="InterPro" id="IPR006311">
    <property type="entry name" value="TAT_signal"/>
</dbReference>
<dbReference type="InterPro" id="IPR050789">
    <property type="entry name" value="Diverse_Enzym_Activities"/>
</dbReference>
<proteinExistence type="predicted"/>
<protein>
    <submittedName>
        <fullName evidence="2">CubicO group peptidase, beta-lactamase class C family</fullName>
    </submittedName>
</protein>
<dbReference type="Gene3D" id="3.40.710.10">
    <property type="entry name" value="DD-peptidase/beta-lactamase superfamily"/>
    <property type="match status" value="1"/>
</dbReference>
<dbReference type="PANTHER" id="PTHR43283">
    <property type="entry name" value="BETA-LACTAMASE-RELATED"/>
    <property type="match status" value="1"/>
</dbReference>
<sequence>MSLSRRTVLGGLAAMGAARPGWTAEARWSELSDRAAEFPQIRSMIVSRGGTPLVERVFAGPSLDTPVNVKSVSKTIVSALAGVALDRGELPALDATLGDVAPRLIPNGADPRVREITVENLLSMQAGLERTSGGNYGGWIASSNWVSDALSREFVADSGGRMLYSTGSTHVLGAVLSEVTGLSLLDQARQRLGDPLNIQIPPWTRDPQGRYMGGNQMALSLRGMIRFGQLYARDGMWDGEQVIGADYVAQSHRPRTRSPWSGLGYGLGWFLGQEAGADFALARGYGGQVICVAPSLDLVVAITSDPNQPARSQGYFGELMTLLRDAMRIAASA</sequence>
<dbReference type="PANTHER" id="PTHR43283:SF7">
    <property type="entry name" value="BETA-LACTAMASE-RELATED DOMAIN-CONTAINING PROTEIN"/>
    <property type="match status" value="1"/>
</dbReference>
<dbReference type="OrthoDB" id="9814204at2"/>
<feature type="domain" description="Beta-lactamase-related" evidence="1">
    <location>
        <begin position="44"/>
        <end position="310"/>
    </location>
</feature>
<dbReference type="InterPro" id="IPR012338">
    <property type="entry name" value="Beta-lactam/transpept-like"/>
</dbReference>
<dbReference type="EMBL" id="FOCM01000006">
    <property type="protein sequence ID" value="SEN76181.1"/>
    <property type="molecule type" value="Genomic_DNA"/>
</dbReference>
<name>A0A1H8J6G6_9RHOB</name>
<gene>
    <name evidence="2" type="ORF">SAMN04488011_10687</name>
</gene>
<dbReference type="Proteomes" id="UP000199372">
    <property type="component" value="Unassembled WGS sequence"/>
</dbReference>
<dbReference type="AlphaFoldDB" id="A0A1H8J6G6"/>
<dbReference type="InterPro" id="IPR001466">
    <property type="entry name" value="Beta-lactam-related"/>
</dbReference>
<keyword evidence="3" id="KW-1185">Reference proteome</keyword>
<accession>A0A1H8J6G6</accession>